<dbReference type="SMART" id="SM00342">
    <property type="entry name" value="HTH_ARAC"/>
    <property type="match status" value="1"/>
</dbReference>
<feature type="domain" description="HTH araC/xylS-type" evidence="5">
    <location>
        <begin position="226"/>
        <end position="323"/>
    </location>
</feature>
<dbReference type="InterPro" id="IPR009057">
    <property type="entry name" value="Homeodomain-like_sf"/>
</dbReference>
<dbReference type="Pfam" id="PF12833">
    <property type="entry name" value="HTH_18"/>
    <property type="match status" value="1"/>
</dbReference>
<dbReference type="Gene3D" id="1.10.10.60">
    <property type="entry name" value="Homeodomain-like"/>
    <property type="match status" value="2"/>
</dbReference>
<dbReference type="InterPro" id="IPR018062">
    <property type="entry name" value="HTH_AraC-typ_CS"/>
</dbReference>
<proteinExistence type="predicted"/>
<dbReference type="GO" id="GO:0003700">
    <property type="term" value="F:DNA-binding transcription factor activity"/>
    <property type="evidence" value="ECO:0007669"/>
    <property type="project" value="InterPro"/>
</dbReference>
<gene>
    <name evidence="6" type="ORF">Mucpa_0090</name>
</gene>
<dbReference type="EMBL" id="CM001403">
    <property type="protein sequence ID" value="EHQ24293.1"/>
    <property type="molecule type" value="Genomic_DNA"/>
</dbReference>
<dbReference type="InterPro" id="IPR018060">
    <property type="entry name" value="HTH_AraC"/>
</dbReference>
<dbReference type="Proteomes" id="UP000002774">
    <property type="component" value="Chromosome"/>
</dbReference>
<evidence type="ECO:0000256" key="4">
    <source>
        <dbReference type="SAM" id="Coils"/>
    </source>
</evidence>
<dbReference type="STRING" id="714943.Mucpa_0090"/>
<organism evidence="6 7">
    <name type="scientific">Mucilaginibacter paludis DSM 18603</name>
    <dbReference type="NCBI Taxonomy" id="714943"/>
    <lineage>
        <taxon>Bacteria</taxon>
        <taxon>Pseudomonadati</taxon>
        <taxon>Bacteroidota</taxon>
        <taxon>Sphingobacteriia</taxon>
        <taxon>Sphingobacteriales</taxon>
        <taxon>Sphingobacteriaceae</taxon>
        <taxon>Mucilaginibacter</taxon>
    </lineage>
</organism>
<keyword evidence="1" id="KW-0805">Transcription regulation</keyword>
<dbReference type="PROSITE" id="PS01124">
    <property type="entry name" value="HTH_ARAC_FAMILY_2"/>
    <property type="match status" value="1"/>
</dbReference>
<evidence type="ECO:0000256" key="2">
    <source>
        <dbReference type="ARBA" id="ARBA00023125"/>
    </source>
</evidence>
<name>H1YDV3_9SPHI</name>
<keyword evidence="4" id="KW-0175">Coiled coil</keyword>
<dbReference type="PANTHER" id="PTHR47893:SF1">
    <property type="entry name" value="REGULATORY PROTEIN PCHR"/>
    <property type="match status" value="1"/>
</dbReference>
<feature type="coiled-coil region" evidence="4">
    <location>
        <begin position="211"/>
        <end position="238"/>
    </location>
</feature>
<dbReference type="AlphaFoldDB" id="H1YDV3"/>
<evidence type="ECO:0000313" key="6">
    <source>
        <dbReference type="EMBL" id="EHQ24293.1"/>
    </source>
</evidence>
<dbReference type="HOGENOM" id="CLU_844166_0_0_10"/>
<keyword evidence="7" id="KW-1185">Reference proteome</keyword>
<keyword evidence="2" id="KW-0238">DNA-binding</keyword>
<dbReference type="PANTHER" id="PTHR47893">
    <property type="entry name" value="REGULATORY PROTEIN PCHR"/>
    <property type="match status" value="1"/>
</dbReference>
<evidence type="ECO:0000259" key="5">
    <source>
        <dbReference type="PROSITE" id="PS01124"/>
    </source>
</evidence>
<sequence length="329" mass="38071">MIFKADDSIQQQIRTVSIIPERYKKLLMPSAIITYSEGPFGVMLSQKVQGNFYNIWQHHFFISQKVAFYPDTDVNLFILSYVLKGTVNCKVPGIGKLVIPEGRYHLYRMASKDNQVIFNPGDYHFFHIDFEPECAERMAQSYPRITQLLAKILREPGASGRLKYTARITWEIRNLVWKIIYNKEQEPERNLTEIGRIMDLLVLFIRDFSGIEDLDDQLAIMENNIEKVRMHIENNLQEDLSIDELAHLSGMNSSTLKRNFRRFTGTAIHQFIIDKRMKKAKELITQNIPVHEVAALAGYTSHASFTTAYRSHFGEAPIHSKGNKKQEKG</sequence>
<evidence type="ECO:0000256" key="3">
    <source>
        <dbReference type="ARBA" id="ARBA00023163"/>
    </source>
</evidence>
<evidence type="ECO:0000256" key="1">
    <source>
        <dbReference type="ARBA" id="ARBA00023015"/>
    </source>
</evidence>
<reference evidence="6" key="1">
    <citation type="submission" date="2011-09" db="EMBL/GenBank/DDBJ databases">
        <title>The permanent draft genome of Mucilaginibacter paludis DSM 18603.</title>
        <authorList>
            <consortium name="US DOE Joint Genome Institute (JGI-PGF)"/>
            <person name="Lucas S."/>
            <person name="Han J."/>
            <person name="Lapidus A."/>
            <person name="Bruce D."/>
            <person name="Goodwin L."/>
            <person name="Pitluck S."/>
            <person name="Peters L."/>
            <person name="Kyrpides N."/>
            <person name="Mavromatis K."/>
            <person name="Ivanova N."/>
            <person name="Mikhailova N."/>
            <person name="Held B."/>
            <person name="Detter J.C."/>
            <person name="Tapia R."/>
            <person name="Han C."/>
            <person name="Land M."/>
            <person name="Hauser L."/>
            <person name="Markowitz V."/>
            <person name="Cheng J.-F."/>
            <person name="Hugenholtz P."/>
            <person name="Woyke T."/>
            <person name="Wu D."/>
            <person name="Tindall B."/>
            <person name="Brambilla E."/>
            <person name="Klenk H.-P."/>
            <person name="Eisen J.A."/>
        </authorList>
    </citation>
    <scope>NUCLEOTIDE SEQUENCE [LARGE SCALE GENOMIC DNA]</scope>
    <source>
        <strain evidence="6">DSM 18603</strain>
    </source>
</reference>
<keyword evidence="3" id="KW-0804">Transcription</keyword>
<dbReference type="eggNOG" id="COG2207">
    <property type="taxonomic scope" value="Bacteria"/>
</dbReference>
<accession>H1YDV3</accession>
<dbReference type="InterPro" id="IPR053142">
    <property type="entry name" value="PchR_regulatory_protein"/>
</dbReference>
<dbReference type="PROSITE" id="PS00041">
    <property type="entry name" value="HTH_ARAC_FAMILY_1"/>
    <property type="match status" value="1"/>
</dbReference>
<dbReference type="GO" id="GO:0043565">
    <property type="term" value="F:sequence-specific DNA binding"/>
    <property type="evidence" value="ECO:0007669"/>
    <property type="project" value="InterPro"/>
</dbReference>
<dbReference type="SUPFAM" id="SSF46689">
    <property type="entry name" value="Homeodomain-like"/>
    <property type="match status" value="2"/>
</dbReference>
<protein>
    <submittedName>
        <fullName evidence="6">Transcriptional regulator, AraC family</fullName>
    </submittedName>
</protein>
<evidence type="ECO:0000313" key="7">
    <source>
        <dbReference type="Proteomes" id="UP000002774"/>
    </source>
</evidence>